<name>A0ABQ2PSL2_9NEIS</name>
<protein>
    <recommendedName>
        <fullName evidence="4">PA14 domain-containing protein</fullName>
    </recommendedName>
</protein>
<evidence type="ECO:0000313" key="3">
    <source>
        <dbReference type="Proteomes" id="UP000621859"/>
    </source>
</evidence>
<evidence type="ECO:0000256" key="1">
    <source>
        <dbReference type="SAM" id="Phobius"/>
    </source>
</evidence>
<feature type="transmembrane region" description="Helical" evidence="1">
    <location>
        <begin position="34"/>
        <end position="52"/>
    </location>
</feature>
<evidence type="ECO:0008006" key="4">
    <source>
        <dbReference type="Google" id="ProtNLM"/>
    </source>
</evidence>
<keyword evidence="1" id="KW-0812">Transmembrane</keyword>
<reference evidence="3" key="1">
    <citation type="journal article" date="2019" name="Int. J. Syst. Evol. Microbiol.">
        <title>The Global Catalogue of Microorganisms (GCM) 10K type strain sequencing project: providing services to taxonomists for standard genome sequencing and annotation.</title>
        <authorList>
            <consortium name="The Broad Institute Genomics Platform"/>
            <consortium name="The Broad Institute Genome Sequencing Center for Infectious Disease"/>
            <person name="Wu L."/>
            <person name="Ma J."/>
        </authorList>
    </citation>
    <scope>NUCLEOTIDE SEQUENCE [LARGE SCALE GENOMIC DNA]</scope>
    <source>
        <strain evidence="3">CGMCC 1.8860</strain>
    </source>
</reference>
<dbReference type="EMBL" id="BMLY01000008">
    <property type="protein sequence ID" value="GGP27967.1"/>
    <property type="molecule type" value="Genomic_DNA"/>
</dbReference>
<keyword evidence="1" id="KW-0472">Membrane</keyword>
<keyword evidence="3" id="KW-1185">Reference proteome</keyword>
<gene>
    <name evidence="2" type="ORF">GCM10010971_37860</name>
</gene>
<evidence type="ECO:0000313" key="2">
    <source>
        <dbReference type="EMBL" id="GGP27967.1"/>
    </source>
</evidence>
<keyword evidence="1" id="KW-1133">Transmembrane helix</keyword>
<organism evidence="2 3">
    <name type="scientific">Silvimonas amylolytica</name>
    <dbReference type="NCBI Taxonomy" id="449663"/>
    <lineage>
        <taxon>Bacteria</taxon>
        <taxon>Pseudomonadati</taxon>
        <taxon>Pseudomonadota</taxon>
        <taxon>Betaproteobacteria</taxon>
        <taxon>Neisseriales</taxon>
        <taxon>Chitinibacteraceae</taxon>
        <taxon>Silvimonas</taxon>
    </lineage>
</organism>
<comment type="caution">
    <text evidence="2">The sequence shown here is derived from an EMBL/GenBank/DDBJ whole genome shotgun (WGS) entry which is preliminary data.</text>
</comment>
<dbReference type="Proteomes" id="UP000621859">
    <property type="component" value="Unassembled WGS sequence"/>
</dbReference>
<sequence>MNEVKRRHGAPYFPSHRYNTKDGHAKAGVIMKQWLFCSGFSATLLALGLVLGQHSVASDEVVVFEDSFSTAPDARWTGQKGGSHGGKVVDNPIGEGKVLTFKKPVFGGDLFTAKLIGPGHYRLSVDYLVKGCPDDRCGGAIALVDESGKELKLLFGPFNVEGTKAYQGAKFDQVVPPTATWMPLEADFIEQEPFRLLLEHWNADGAKEGHVYYRNLKLVMQNP</sequence>
<proteinExistence type="predicted"/>
<accession>A0ABQ2PSL2</accession>